<comment type="caution">
    <text evidence="3">The sequence shown here is derived from an EMBL/GenBank/DDBJ whole genome shotgun (WGS) entry which is preliminary data.</text>
</comment>
<protein>
    <recommendedName>
        <fullName evidence="2">A-kinase anchor protein 7-like phosphoesterase domain-containing protein</fullName>
    </recommendedName>
</protein>
<gene>
    <name evidence="3" type="ORF">D9Q98_006029</name>
</gene>
<organism evidence="3 4">
    <name type="scientific">Chlorella vulgaris</name>
    <name type="common">Green alga</name>
    <dbReference type="NCBI Taxonomy" id="3077"/>
    <lineage>
        <taxon>Eukaryota</taxon>
        <taxon>Viridiplantae</taxon>
        <taxon>Chlorophyta</taxon>
        <taxon>core chlorophytes</taxon>
        <taxon>Trebouxiophyceae</taxon>
        <taxon>Chlorellales</taxon>
        <taxon>Chlorellaceae</taxon>
        <taxon>Chlorella clade</taxon>
        <taxon>Chlorella</taxon>
    </lineage>
</organism>
<dbReference type="SUPFAM" id="SSF55144">
    <property type="entry name" value="LigT-like"/>
    <property type="match status" value="1"/>
</dbReference>
<reference evidence="3" key="1">
    <citation type="journal article" date="2019" name="Plant J.">
        <title>Chlorella vulgaris genome assembly and annotation reveals the molecular basis for metabolic acclimation to high light conditions.</title>
        <authorList>
            <person name="Cecchin M."/>
            <person name="Marcolungo L."/>
            <person name="Rossato M."/>
            <person name="Girolomoni L."/>
            <person name="Cosentino E."/>
            <person name="Cuine S."/>
            <person name="Li-Beisson Y."/>
            <person name="Delledonne M."/>
            <person name="Ballottari M."/>
        </authorList>
    </citation>
    <scope>NUCLEOTIDE SEQUENCE</scope>
    <source>
        <strain evidence="3">211/11P</strain>
    </source>
</reference>
<evidence type="ECO:0000313" key="3">
    <source>
        <dbReference type="EMBL" id="KAI3436612.1"/>
    </source>
</evidence>
<accession>A0A9D4TXX3</accession>
<proteinExistence type="predicted"/>
<dbReference type="AlphaFoldDB" id="A0A9D4TXX3"/>
<reference evidence="3" key="2">
    <citation type="submission" date="2020-11" db="EMBL/GenBank/DDBJ databases">
        <authorList>
            <person name="Cecchin M."/>
            <person name="Marcolungo L."/>
            <person name="Rossato M."/>
            <person name="Girolomoni L."/>
            <person name="Cosentino E."/>
            <person name="Cuine S."/>
            <person name="Li-Beisson Y."/>
            <person name="Delledonne M."/>
            <person name="Ballottari M."/>
        </authorList>
    </citation>
    <scope>NUCLEOTIDE SEQUENCE</scope>
    <source>
        <strain evidence="3">211/11P</strain>
        <tissue evidence="3">Whole cell</tissue>
    </source>
</reference>
<dbReference type="GO" id="GO:0034237">
    <property type="term" value="F:protein kinase A regulatory subunit binding"/>
    <property type="evidence" value="ECO:0007669"/>
    <property type="project" value="TreeGrafter"/>
</dbReference>
<dbReference type="Gene3D" id="3.90.1140.10">
    <property type="entry name" value="Cyclic phosphodiesterase"/>
    <property type="match status" value="1"/>
</dbReference>
<dbReference type="Pfam" id="PF10469">
    <property type="entry name" value="AKAP7_NLS"/>
    <property type="match status" value="1"/>
</dbReference>
<dbReference type="EMBL" id="SIDB01000002">
    <property type="protein sequence ID" value="KAI3436612.1"/>
    <property type="molecule type" value="Genomic_DNA"/>
</dbReference>
<dbReference type="GO" id="GO:0010738">
    <property type="term" value="P:regulation of protein kinase A signaling"/>
    <property type="evidence" value="ECO:0007669"/>
    <property type="project" value="TreeGrafter"/>
</dbReference>
<dbReference type="InterPro" id="IPR052641">
    <property type="entry name" value="AKAP7_isoform_gamma"/>
</dbReference>
<dbReference type="Proteomes" id="UP001055712">
    <property type="component" value="Unassembled WGS sequence"/>
</dbReference>
<dbReference type="OrthoDB" id="515404at2759"/>
<dbReference type="PANTHER" id="PTHR15934">
    <property type="entry name" value="RNA 2',3'-CYCLIC PHOSPHODIESTERASE"/>
    <property type="match status" value="1"/>
</dbReference>
<dbReference type="GO" id="GO:0005829">
    <property type="term" value="C:cytosol"/>
    <property type="evidence" value="ECO:0007669"/>
    <property type="project" value="TreeGrafter"/>
</dbReference>
<sequence>MAAPPRPTHFLALRVSHPEVVAAFNTVHAGLVQHAPHLREACVDAVSAHLTLGVLALVTREQQQQAAGALMALAGPLADQALLAPVAVQLEGLSHFNNKVLFLDIAQDSGLERLMQLAAASRAHFAEHRLLLQAGQAFVPHVTVAKSSKLVQQYSKRQARQGQQSEQLPQAAWVPHAGIEGGRVELQEIQLCAMAGRKQAQYYPILCSLRLDPSLISSDAGCGPALAAAAATPPATSDEQQAGGQSTTLVDPSPC</sequence>
<evidence type="ECO:0000313" key="4">
    <source>
        <dbReference type="Proteomes" id="UP001055712"/>
    </source>
</evidence>
<feature type="region of interest" description="Disordered" evidence="1">
    <location>
        <begin position="228"/>
        <end position="255"/>
    </location>
</feature>
<name>A0A9D4TXX3_CHLVU</name>
<feature type="compositionally biased region" description="Polar residues" evidence="1">
    <location>
        <begin position="237"/>
        <end position="255"/>
    </location>
</feature>
<dbReference type="InterPro" id="IPR009097">
    <property type="entry name" value="Cyclic_Pdiesterase"/>
</dbReference>
<evidence type="ECO:0000259" key="2">
    <source>
        <dbReference type="Pfam" id="PF10469"/>
    </source>
</evidence>
<feature type="domain" description="A-kinase anchor protein 7-like phosphoesterase" evidence="2">
    <location>
        <begin position="7"/>
        <end position="210"/>
    </location>
</feature>
<dbReference type="InterPro" id="IPR019510">
    <property type="entry name" value="AKAP7-like_phosphoesterase"/>
</dbReference>
<keyword evidence="4" id="KW-1185">Reference proteome</keyword>
<dbReference type="PANTHER" id="PTHR15934:SF2">
    <property type="entry name" value="A-KINASE ANCHOR PROTEIN 7-LIKE PHOSPHOESTERASE DOMAIN-CONTAINING PROTEIN"/>
    <property type="match status" value="1"/>
</dbReference>
<evidence type="ECO:0000256" key="1">
    <source>
        <dbReference type="SAM" id="MobiDB-lite"/>
    </source>
</evidence>